<dbReference type="AlphaFoldDB" id="A0A4S8S7Q2"/>
<feature type="domain" description="Rhodopsin" evidence="8">
    <location>
        <begin position="5"/>
        <end position="213"/>
    </location>
</feature>
<dbReference type="PANTHER" id="PTHR33048:SF124">
    <property type="entry name" value="INTEGRAL MEMBRANE PROTEIN"/>
    <property type="match status" value="1"/>
</dbReference>
<protein>
    <recommendedName>
        <fullName evidence="8">Rhodopsin domain-containing protein</fullName>
    </recommendedName>
</protein>
<feature type="transmembrane region" description="Helical" evidence="7">
    <location>
        <begin position="121"/>
        <end position="138"/>
    </location>
</feature>
<comment type="subcellular location">
    <subcellularLocation>
        <location evidence="1">Membrane</location>
        <topology evidence="1">Multi-pass membrane protein</topology>
    </subcellularLocation>
</comment>
<feature type="transmembrane region" description="Helical" evidence="7">
    <location>
        <begin position="31"/>
        <end position="53"/>
    </location>
</feature>
<dbReference type="Pfam" id="PF20684">
    <property type="entry name" value="Fung_rhodopsin"/>
    <property type="match status" value="1"/>
</dbReference>
<keyword evidence="4 7" id="KW-0472">Membrane</keyword>
<sequence length="528" mass="58064">MGVFQWMVSLGLGKHLWDVPLENYSPSFLRAWLTVAVLYSACMLTMKLSVLMLYRRLFPIQNFRIQWWCALCFVNAYSVMFIFASIFSCSPISAAWDVSVSEHKCINRTALYIAYTVMNSISTWWILLMPMPIIWSLALKNDQKYLLTSLFALGSLPCVTSIARLKVLVDWLNHGATDRDITYTLWNIVIWTQLELTVCMICACGPTLRTFIDRQIKIVKTITSEKSWSKSWTRSWSKSWGDSKHSHSNSHGSASYATDTTLGKSTRLGSEASNLPNFIEMLQGRGTKNKTLVSSNDVAPDSASMDHIIDEDAHYKPSQEGIMVHTSYQVRTNVHGEAKKIHCYSFPLHVRYSPLPLARSITSTQSSLVNHSESSKALTAAPLAATNTGSTFAALSSCLCFNDCQCSPNTLSSAFDNTSSFALSPITTTSAISSPVLTSSPPGPYRHKDEPVAKGGCVTTLIVPSKSSLLPSKSTAEPRVKFLISLSSIENPHSSIANTAINPARVYSTINTTCSRSSGSEAGSGHVL</sequence>
<evidence type="ECO:0000256" key="4">
    <source>
        <dbReference type="ARBA" id="ARBA00023136"/>
    </source>
</evidence>
<evidence type="ECO:0000259" key="8">
    <source>
        <dbReference type="Pfam" id="PF20684"/>
    </source>
</evidence>
<evidence type="ECO:0000256" key="6">
    <source>
        <dbReference type="SAM" id="MobiDB-lite"/>
    </source>
</evidence>
<dbReference type="Proteomes" id="UP000304951">
    <property type="component" value="Unassembled WGS sequence"/>
</dbReference>
<evidence type="ECO:0000313" key="9">
    <source>
        <dbReference type="EMBL" id="THV66264.1"/>
    </source>
</evidence>
<dbReference type="EMBL" id="QZAF01000547">
    <property type="protein sequence ID" value="THV66264.1"/>
    <property type="molecule type" value="Genomic_DNA"/>
</dbReference>
<accession>A0A4S8S7Q2</accession>
<gene>
    <name evidence="9" type="ORF">D6D28_08494</name>
</gene>
<evidence type="ECO:0000256" key="3">
    <source>
        <dbReference type="ARBA" id="ARBA00022989"/>
    </source>
</evidence>
<organism evidence="9 10">
    <name type="scientific">Aureobasidium pullulans</name>
    <name type="common">Black yeast</name>
    <name type="synonym">Pullularia pullulans</name>
    <dbReference type="NCBI Taxonomy" id="5580"/>
    <lineage>
        <taxon>Eukaryota</taxon>
        <taxon>Fungi</taxon>
        <taxon>Dikarya</taxon>
        <taxon>Ascomycota</taxon>
        <taxon>Pezizomycotina</taxon>
        <taxon>Dothideomycetes</taxon>
        <taxon>Dothideomycetidae</taxon>
        <taxon>Dothideales</taxon>
        <taxon>Saccotheciaceae</taxon>
        <taxon>Aureobasidium</taxon>
    </lineage>
</organism>
<proteinExistence type="inferred from homology"/>
<evidence type="ECO:0000256" key="7">
    <source>
        <dbReference type="SAM" id="Phobius"/>
    </source>
</evidence>
<name>A0A4S8S7Q2_AURPU</name>
<feature type="transmembrane region" description="Helical" evidence="7">
    <location>
        <begin position="145"/>
        <end position="165"/>
    </location>
</feature>
<dbReference type="InterPro" id="IPR049326">
    <property type="entry name" value="Rhodopsin_dom_fungi"/>
</dbReference>
<dbReference type="InterPro" id="IPR052337">
    <property type="entry name" value="SAT4-like"/>
</dbReference>
<evidence type="ECO:0000256" key="5">
    <source>
        <dbReference type="ARBA" id="ARBA00038359"/>
    </source>
</evidence>
<feature type="compositionally biased region" description="Polar residues" evidence="6">
    <location>
        <begin position="249"/>
        <end position="258"/>
    </location>
</feature>
<evidence type="ECO:0000256" key="1">
    <source>
        <dbReference type="ARBA" id="ARBA00004141"/>
    </source>
</evidence>
<evidence type="ECO:0000256" key="2">
    <source>
        <dbReference type="ARBA" id="ARBA00022692"/>
    </source>
</evidence>
<reference evidence="9 10" key="1">
    <citation type="submission" date="2018-10" db="EMBL/GenBank/DDBJ databases">
        <title>Fifty Aureobasidium pullulans genomes reveal a recombining polyextremotolerant generalist.</title>
        <authorList>
            <person name="Gostincar C."/>
            <person name="Turk M."/>
            <person name="Zajc J."/>
            <person name="Gunde-Cimerman N."/>
        </authorList>
    </citation>
    <scope>NUCLEOTIDE SEQUENCE [LARGE SCALE GENOMIC DNA]</scope>
    <source>
        <strain evidence="9 10">EXF-11900</strain>
    </source>
</reference>
<keyword evidence="3 7" id="KW-1133">Transmembrane helix</keyword>
<feature type="region of interest" description="Disordered" evidence="6">
    <location>
        <begin position="239"/>
        <end position="258"/>
    </location>
</feature>
<comment type="caution">
    <text evidence="9">The sequence shown here is derived from an EMBL/GenBank/DDBJ whole genome shotgun (WGS) entry which is preliminary data.</text>
</comment>
<feature type="transmembrane region" description="Helical" evidence="7">
    <location>
        <begin position="65"/>
        <end position="87"/>
    </location>
</feature>
<feature type="transmembrane region" description="Helical" evidence="7">
    <location>
        <begin position="185"/>
        <end position="208"/>
    </location>
</feature>
<keyword evidence="2 7" id="KW-0812">Transmembrane</keyword>
<dbReference type="PANTHER" id="PTHR33048">
    <property type="entry name" value="PTH11-LIKE INTEGRAL MEMBRANE PROTEIN (AFU_ORTHOLOGUE AFUA_5G11245)"/>
    <property type="match status" value="1"/>
</dbReference>
<dbReference type="GO" id="GO:0016020">
    <property type="term" value="C:membrane"/>
    <property type="evidence" value="ECO:0007669"/>
    <property type="project" value="UniProtKB-SubCell"/>
</dbReference>
<evidence type="ECO:0000313" key="10">
    <source>
        <dbReference type="Proteomes" id="UP000304951"/>
    </source>
</evidence>
<comment type="similarity">
    <text evidence="5">Belongs to the SAT4 family.</text>
</comment>